<organism evidence="1 2">
    <name type="scientific">Dreissena polymorpha</name>
    <name type="common">Zebra mussel</name>
    <name type="synonym">Mytilus polymorpha</name>
    <dbReference type="NCBI Taxonomy" id="45954"/>
    <lineage>
        <taxon>Eukaryota</taxon>
        <taxon>Metazoa</taxon>
        <taxon>Spiralia</taxon>
        <taxon>Lophotrochozoa</taxon>
        <taxon>Mollusca</taxon>
        <taxon>Bivalvia</taxon>
        <taxon>Autobranchia</taxon>
        <taxon>Heteroconchia</taxon>
        <taxon>Euheterodonta</taxon>
        <taxon>Imparidentia</taxon>
        <taxon>Neoheterodontei</taxon>
        <taxon>Myida</taxon>
        <taxon>Dreissenoidea</taxon>
        <taxon>Dreissenidae</taxon>
        <taxon>Dreissena</taxon>
    </lineage>
</organism>
<name>A0A9D4BMD2_DREPO</name>
<protein>
    <submittedName>
        <fullName evidence="1">Uncharacterized protein</fullName>
    </submittedName>
</protein>
<sequence>MYVYTRTPDSFRSQTMTHKDRFDKNCDDIKQLLDVKHPLQQAYPSYPRGVARADAFDNIRRTIQSTLRQMQDTWLNNKVG</sequence>
<comment type="caution">
    <text evidence="1">The sequence shown here is derived from an EMBL/GenBank/DDBJ whole genome shotgun (WGS) entry which is preliminary data.</text>
</comment>
<gene>
    <name evidence="1" type="ORF">DPMN_068633</name>
</gene>
<reference evidence="1" key="1">
    <citation type="journal article" date="2019" name="bioRxiv">
        <title>The Genome of the Zebra Mussel, Dreissena polymorpha: A Resource for Invasive Species Research.</title>
        <authorList>
            <person name="McCartney M.A."/>
            <person name="Auch B."/>
            <person name="Kono T."/>
            <person name="Mallez S."/>
            <person name="Zhang Y."/>
            <person name="Obille A."/>
            <person name="Becker A."/>
            <person name="Abrahante J.E."/>
            <person name="Garbe J."/>
            <person name="Badalamenti J.P."/>
            <person name="Herman A."/>
            <person name="Mangelson H."/>
            <person name="Liachko I."/>
            <person name="Sullivan S."/>
            <person name="Sone E.D."/>
            <person name="Koren S."/>
            <person name="Silverstein K.A.T."/>
            <person name="Beckman K.B."/>
            <person name="Gohl D.M."/>
        </authorList>
    </citation>
    <scope>NUCLEOTIDE SEQUENCE</scope>
    <source>
        <strain evidence="1">Duluth1</strain>
        <tissue evidence="1">Whole animal</tissue>
    </source>
</reference>
<dbReference type="EMBL" id="JAIWYP010000014">
    <property type="protein sequence ID" value="KAH3709171.1"/>
    <property type="molecule type" value="Genomic_DNA"/>
</dbReference>
<reference evidence="1" key="2">
    <citation type="submission" date="2020-11" db="EMBL/GenBank/DDBJ databases">
        <authorList>
            <person name="McCartney M.A."/>
            <person name="Auch B."/>
            <person name="Kono T."/>
            <person name="Mallez S."/>
            <person name="Becker A."/>
            <person name="Gohl D.M."/>
            <person name="Silverstein K.A.T."/>
            <person name="Koren S."/>
            <person name="Bechman K.B."/>
            <person name="Herman A."/>
            <person name="Abrahante J.E."/>
            <person name="Garbe J."/>
        </authorList>
    </citation>
    <scope>NUCLEOTIDE SEQUENCE</scope>
    <source>
        <strain evidence="1">Duluth1</strain>
        <tissue evidence="1">Whole animal</tissue>
    </source>
</reference>
<dbReference type="AlphaFoldDB" id="A0A9D4BMD2"/>
<keyword evidence="2" id="KW-1185">Reference proteome</keyword>
<evidence type="ECO:0000313" key="2">
    <source>
        <dbReference type="Proteomes" id="UP000828390"/>
    </source>
</evidence>
<proteinExistence type="predicted"/>
<accession>A0A9D4BMD2</accession>
<evidence type="ECO:0000313" key="1">
    <source>
        <dbReference type="EMBL" id="KAH3709171.1"/>
    </source>
</evidence>
<dbReference type="Proteomes" id="UP000828390">
    <property type="component" value="Unassembled WGS sequence"/>
</dbReference>